<dbReference type="InterPro" id="IPR036291">
    <property type="entry name" value="NAD(P)-bd_dom_sf"/>
</dbReference>
<dbReference type="AlphaFoldDB" id="A0AAF0BWT6"/>
<comment type="similarity">
    <text evidence="1">Belongs to the short-chain dehydrogenases/reductases (SDR) family.</text>
</comment>
<sequence>MTAPAAVDPLAPFRLDGRTVVVTGASAGLGARFARVLHGAGATVVAAARRVERLDALAADLGERVVPVACDVTVDDDLVRLAEQGAEVAGGAIDVLVNNAGIGYPQPAESEPMAEFREVVDVNLHGLFRLTQLVAGPMIEARRGVVVNVASMLGQVAATPIKQASYCASKGAVVNLTRELGCQWARKGVRVNALCPGWFASEMTAAMWDDESSERFVSSTCPMGRRGDPHELDGALLFLASDASTYVTGQTLTVDGGWTAR</sequence>
<dbReference type="SUPFAM" id="SSF51735">
    <property type="entry name" value="NAD(P)-binding Rossmann-fold domains"/>
    <property type="match status" value="1"/>
</dbReference>
<dbReference type="PRINTS" id="PR00080">
    <property type="entry name" value="SDRFAMILY"/>
</dbReference>
<dbReference type="RefSeq" id="WP_272737985.1">
    <property type="nucleotide sequence ID" value="NZ_CP116942.1"/>
</dbReference>
<evidence type="ECO:0000256" key="2">
    <source>
        <dbReference type="ARBA" id="ARBA00023002"/>
    </source>
</evidence>
<protein>
    <submittedName>
        <fullName evidence="3">SDR family oxidoreductase</fullName>
    </submittedName>
</protein>
<dbReference type="Gene3D" id="3.40.50.720">
    <property type="entry name" value="NAD(P)-binding Rossmann-like Domain"/>
    <property type="match status" value="1"/>
</dbReference>
<evidence type="ECO:0000313" key="3">
    <source>
        <dbReference type="EMBL" id="WCO68468.1"/>
    </source>
</evidence>
<reference evidence="3" key="1">
    <citation type="submission" date="2023-01" db="EMBL/GenBank/DDBJ databases">
        <title>The diversity of Class Acidimicrobiia in South China Sea sediment environments and the proposal of Iamia marina sp. nov., a novel species of the genus Iamia.</title>
        <authorList>
            <person name="He Y."/>
            <person name="Tian X."/>
        </authorList>
    </citation>
    <scope>NUCLEOTIDE SEQUENCE</scope>
    <source>
        <strain evidence="3">DSM 19957</strain>
    </source>
</reference>
<organism evidence="3 4">
    <name type="scientific">Iamia majanohamensis</name>
    <dbReference type="NCBI Taxonomy" id="467976"/>
    <lineage>
        <taxon>Bacteria</taxon>
        <taxon>Bacillati</taxon>
        <taxon>Actinomycetota</taxon>
        <taxon>Acidimicrobiia</taxon>
        <taxon>Acidimicrobiales</taxon>
        <taxon>Iamiaceae</taxon>
        <taxon>Iamia</taxon>
    </lineage>
</organism>
<dbReference type="PROSITE" id="PS00061">
    <property type="entry name" value="ADH_SHORT"/>
    <property type="match status" value="1"/>
</dbReference>
<dbReference type="InterPro" id="IPR020904">
    <property type="entry name" value="Sc_DH/Rdtase_CS"/>
</dbReference>
<accession>A0AAF0BWT6</accession>
<evidence type="ECO:0000313" key="4">
    <source>
        <dbReference type="Proteomes" id="UP001216390"/>
    </source>
</evidence>
<evidence type="ECO:0000256" key="1">
    <source>
        <dbReference type="ARBA" id="ARBA00006484"/>
    </source>
</evidence>
<dbReference type="Proteomes" id="UP001216390">
    <property type="component" value="Chromosome"/>
</dbReference>
<gene>
    <name evidence="3" type="ORF">PO878_06970</name>
</gene>
<keyword evidence="4" id="KW-1185">Reference proteome</keyword>
<dbReference type="PRINTS" id="PR00081">
    <property type="entry name" value="GDHRDH"/>
</dbReference>
<dbReference type="EMBL" id="CP116942">
    <property type="protein sequence ID" value="WCO68468.1"/>
    <property type="molecule type" value="Genomic_DNA"/>
</dbReference>
<dbReference type="GO" id="GO:0048038">
    <property type="term" value="F:quinone binding"/>
    <property type="evidence" value="ECO:0007669"/>
    <property type="project" value="TreeGrafter"/>
</dbReference>
<dbReference type="GO" id="GO:0016616">
    <property type="term" value="F:oxidoreductase activity, acting on the CH-OH group of donors, NAD or NADP as acceptor"/>
    <property type="evidence" value="ECO:0007669"/>
    <property type="project" value="TreeGrafter"/>
</dbReference>
<keyword evidence="2" id="KW-0560">Oxidoreductase</keyword>
<name>A0AAF0BWT6_9ACTN</name>
<dbReference type="GO" id="GO:0006633">
    <property type="term" value="P:fatty acid biosynthetic process"/>
    <property type="evidence" value="ECO:0007669"/>
    <property type="project" value="TreeGrafter"/>
</dbReference>
<dbReference type="KEGG" id="ima:PO878_06970"/>
<proteinExistence type="inferred from homology"/>
<dbReference type="FunFam" id="3.40.50.720:FF:000084">
    <property type="entry name" value="Short-chain dehydrogenase reductase"/>
    <property type="match status" value="1"/>
</dbReference>
<dbReference type="PANTHER" id="PTHR42760:SF133">
    <property type="entry name" value="3-OXOACYL-[ACYL-CARRIER-PROTEIN] REDUCTASE"/>
    <property type="match status" value="1"/>
</dbReference>
<dbReference type="InterPro" id="IPR002347">
    <property type="entry name" value="SDR_fam"/>
</dbReference>
<dbReference type="PANTHER" id="PTHR42760">
    <property type="entry name" value="SHORT-CHAIN DEHYDROGENASES/REDUCTASES FAMILY MEMBER"/>
    <property type="match status" value="1"/>
</dbReference>
<dbReference type="Pfam" id="PF13561">
    <property type="entry name" value="adh_short_C2"/>
    <property type="match status" value="1"/>
</dbReference>